<accession>A0A6I4KVK3</accession>
<dbReference type="AlphaFoldDB" id="A0A6I4KVK3"/>
<reference evidence="1 2" key="1">
    <citation type="submission" date="2019-11" db="EMBL/GenBank/DDBJ databases">
        <title>Pseudomonas flavidum sp. nov., isolated from Baiyang Lake.</title>
        <authorList>
            <person name="Zhao Y."/>
        </authorList>
    </citation>
    <scope>NUCLEOTIDE SEQUENCE [LARGE SCALE GENOMIC DNA]</scope>
    <source>
        <strain evidence="2">R-22-3 w-18</strain>
    </source>
</reference>
<dbReference type="Gene3D" id="1.20.120.450">
    <property type="entry name" value="dinb family like domain"/>
    <property type="match status" value="1"/>
</dbReference>
<dbReference type="PANTHER" id="PTHR36922">
    <property type="entry name" value="BLL2446 PROTEIN"/>
    <property type="match status" value="1"/>
</dbReference>
<dbReference type="InterPro" id="IPR018531">
    <property type="entry name" value="DUF1993"/>
</dbReference>
<evidence type="ECO:0000313" key="2">
    <source>
        <dbReference type="Proteomes" id="UP000429555"/>
    </source>
</evidence>
<proteinExistence type="predicted"/>
<dbReference type="InterPro" id="IPR034660">
    <property type="entry name" value="DinB/YfiT-like"/>
</dbReference>
<dbReference type="EMBL" id="WKJZ01000002">
    <property type="protein sequence ID" value="MVW76425.1"/>
    <property type="molecule type" value="Genomic_DNA"/>
</dbReference>
<evidence type="ECO:0000313" key="1">
    <source>
        <dbReference type="EMBL" id="MVW76425.1"/>
    </source>
</evidence>
<keyword evidence="2" id="KW-1185">Reference proteome</keyword>
<dbReference type="RefSeq" id="WP_160346622.1">
    <property type="nucleotide sequence ID" value="NZ_WKJZ01000002.1"/>
</dbReference>
<name>A0A6I4KVK3_9PSED</name>
<protein>
    <submittedName>
        <fullName evidence="1">DUF1993 family protein</fullName>
    </submittedName>
</protein>
<dbReference type="PANTHER" id="PTHR36922:SF1">
    <property type="entry name" value="DUF1993 DOMAIN-CONTAINING PROTEIN"/>
    <property type="match status" value="1"/>
</dbReference>
<dbReference type="Proteomes" id="UP000429555">
    <property type="component" value="Unassembled WGS sequence"/>
</dbReference>
<dbReference type="SUPFAM" id="SSF109854">
    <property type="entry name" value="DinB/YfiT-like putative metalloenzymes"/>
    <property type="match status" value="1"/>
</dbReference>
<sequence length="168" mass="18433">MSLSMYQASIPVFTRQLNNLSTILGIAAAHAEEKKIEQSVFLNARLAPDMFPLSRQVQIACDGAKAGAALLAGVEAPSQADDETSFAELQARITTTLNFLASLNAAQIDGSEARTITLKRRDKETQFQGQAFLLDHVLPNFYFHYTTAYAILRHNGVSIGKRDFLGTR</sequence>
<comment type="caution">
    <text evidence="1">The sequence shown here is derived from an EMBL/GenBank/DDBJ whole genome shotgun (WGS) entry which is preliminary data.</text>
</comment>
<dbReference type="Pfam" id="PF09351">
    <property type="entry name" value="DUF1993"/>
    <property type="match status" value="1"/>
</dbReference>
<organism evidence="1 2">
    <name type="scientific">Pseudomonas xionganensis</name>
    <dbReference type="NCBI Taxonomy" id="2654845"/>
    <lineage>
        <taxon>Bacteria</taxon>
        <taxon>Pseudomonadati</taxon>
        <taxon>Pseudomonadota</taxon>
        <taxon>Gammaproteobacteria</taxon>
        <taxon>Pseudomonadales</taxon>
        <taxon>Pseudomonadaceae</taxon>
        <taxon>Pseudomonas</taxon>
    </lineage>
</organism>
<gene>
    <name evidence="1" type="ORF">GJV18_13985</name>
</gene>